<reference evidence="1 2" key="1">
    <citation type="submission" date="2019-05" db="EMBL/GenBank/DDBJ databases">
        <title>Another draft genome of Portunus trituberculatus and its Hox gene families provides insights of decapod evolution.</title>
        <authorList>
            <person name="Jeong J.-H."/>
            <person name="Song I."/>
            <person name="Kim S."/>
            <person name="Choi T."/>
            <person name="Kim D."/>
            <person name="Ryu S."/>
            <person name="Kim W."/>
        </authorList>
    </citation>
    <scope>NUCLEOTIDE SEQUENCE [LARGE SCALE GENOMIC DNA]</scope>
    <source>
        <tissue evidence="1">Muscle</tissue>
    </source>
</reference>
<evidence type="ECO:0000313" key="2">
    <source>
        <dbReference type="Proteomes" id="UP000324222"/>
    </source>
</evidence>
<proteinExistence type="predicted"/>
<dbReference type="AlphaFoldDB" id="A0A5B7EF18"/>
<organism evidence="1 2">
    <name type="scientific">Portunus trituberculatus</name>
    <name type="common">Swimming crab</name>
    <name type="synonym">Neptunus trituberculatus</name>
    <dbReference type="NCBI Taxonomy" id="210409"/>
    <lineage>
        <taxon>Eukaryota</taxon>
        <taxon>Metazoa</taxon>
        <taxon>Ecdysozoa</taxon>
        <taxon>Arthropoda</taxon>
        <taxon>Crustacea</taxon>
        <taxon>Multicrustacea</taxon>
        <taxon>Malacostraca</taxon>
        <taxon>Eumalacostraca</taxon>
        <taxon>Eucarida</taxon>
        <taxon>Decapoda</taxon>
        <taxon>Pleocyemata</taxon>
        <taxon>Brachyura</taxon>
        <taxon>Eubrachyura</taxon>
        <taxon>Portunoidea</taxon>
        <taxon>Portunidae</taxon>
        <taxon>Portuninae</taxon>
        <taxon>Portunus</taxon>
    </lineage>
</organism>
<comment type="caution">
    <text evidence="1">The sequence shown here is derived from an EMBL/GenBank/DDBJ whole genome shotgun (WGS) entry which is preliminary data.</text>
</comment>
<dbReference type="Proteomes" id="UP000324222">
    <property type="component" value="Unassembled WGS sequence"/>
</dbReference>
<protein>
    <submittedName>
        <fullName evidence="1">Uncharacterized protein</fullName>
    </submittedName>
</protein>
<sequence>MRSPKLMKGGKFAKSARRTRLSFVHWATAQQGKAARTRGLELVEREARVPSQPRSRVYAASVLLYCFVDITLQRKPQWLLPKTIRIM</sequence>
<keyword evidence="2" id="KW-1185">Reference proteome</keyword>
<dbReference type="EMBL" id="VSRR010002466">
    <property type="protein sequence ID" value="MPC31583.1"/>
    <property type="molecule type" value="Genomic_DNA"/>
</dbReference>
<accession>A0A5B7EF18</accession>
<evidence type="ECO:0000313" key="1">
    <source>
        <dbReference type="EMBL" id="MPC31583.1"/>
    </source>
</evidence>
<name>A0A5B7EF18_PORTR</name>
<gene>
    <name evidence="1" type="ORF">E2C01_024878</name>
</gene>